<evidence type="ECO:0000313" key="1">
    <source>
        <dbReference type="EMBL" id="OXI48071.1"/>
    </source>
</evidence>
<name>A0A228IZM5_9BURK</name>
<dbReference type="EMBL" id="NKFA01000003">
    <property type="protein sequence ID" value="OXI48071.1"/>
    <property type="molecule type" value="Genomic_DNA"/>
</dbReference>
<evidence type="ECO:0008006" key="3">
    <source>
        <dbReference type="Google" id="ProtNLM"/>
    </source>
</evidence>
<accession>A0A228IZM5</accession>
<sequence length="258" mass="30769">MFLHAQKTGGTSLKNMIREKFDDHHVYDEYEDTLYLRSPAELAQYQVFMGHFNYDSIKYIDRDTIKLFTFMREPRARIVSLYKFWAAHDSKHPSYHEGMELARRFEFRDFLVESMRTPALDRWNHMTWVVLGNREWERLRSKFLAEGRFEKSTLDEFREVVQARLKRFEFIGMQHDFSNSSRILQNIFGRGELNLRHDHSIEKLSKEDPLFKGDVVAAHYFDEIENDAIWSDVIGLDVIVFEEALRIYNECVGAYSAK</sequence>
<dbReference type="AlphaFoldDB" id="A0A228IZM5"/>
<reference evidence="1 2" key="2">
    <citation type="submission" date="2017-08" db="EMBL/GenBank/DDBJ databases">
        <title>WGS of novel Burkholderia cepaca complex species.</title>
        <authorList>
            <person name="Lipuma J."/>
            <person name="Spilker T."/>
        </authorList>
    </citation>
    <scope>NUCLEOTIDE SEQUENCE [LARGE SCALE GENOMIC DNA]</scope>
    <source>
        <strain evidence="1 2">AU17325</strain>
    </source>
</reference>
<gene>
    <name evidence="1" type="ORF">CFB84_03675</name>
</gene>
<dbReference type="InterPro" id="IPR027417">
    <property type="entry name" value="P-loop_NTPase"/>
</dbReference>
<proteinExistence type="predicted"/>
<dbReference type="Gene3D" id="3.40.50.300">
    <property type="entry name" value="P-loop containing nucleotide triphosphate hydrolases"/>
    <property type="match status" value="1"/>
</dbReference>
<organism evidence="1 2">
    <name type="scientific">Burkholderia aenigmatica</name>
    <dbReference type="NCBI Taxonomy" id="2015348"/>
    <lineage>
        <taxon>Bacteria</taxon>
        <taxon>Pseudomonadati</taxon>
        <taxon>Pseudomonadota</taxon>
        <taxon>Betaproteobacteria</taxon>
        <taxon>Burkholderiales</taxon>
        <taxon>Burkholderiaceae</taxon>
        <taxon>Burkholderia</taxon>
        <taxon>Burkholderia cepacia complex</taxon>
    </lineage>
</organism>
<evidence type="ECO:0000313" key="2">
    <source>
        <dbReference type="Proteomes" id="UP000214600"/>
    </source>
</evidence>
<dbReference type="Proteomes" id="UP000214600">
    <property type="component" value="Unassembled WGS sequence"/>
</dbReference>
<reference evidence="2" key="1">
    <citation type="submission" date="2017-06" db="EMBL/GenBank/DDBJ databases">
        <authorList>
            <person name="LiPuma J."/>
            <person name="Spilker T."/>
        </authorList>
    </citation>
    <scope>NUCLEOTIDE SEQUENCE [LARGE SCALE GENOMIC DNA]</scope>
    <source>
        <strain evidence="2">AU17325</strain>
    </source>
</reference>
<protein>
    <recommendedName>
        <fullName evidence="3">Sulfotransferase family protein</fullName>
    </recommendedName>
</protein>
<comment type="caution">
    <text evidence="1">The sequence shown here is derived from an EMBL/GenBank/DDBJ whole genome shotgun (WGS) entry which is preliminary data.</text>
</comment>
<dbReference type="SUPFAM" id="SSF52540">
    <property type="entry name" value="P-loop containing nucleoside triphosphate hydrolases"/>
    <property type="match status" value="1"/>
</dbReference>